<name>Q4JMR8_9BACT</name>
<reference evidence="3" key="1">
    <citation type="journal article" date="2005" name="PLoS Biol.">
        <title>New insights into metabolic properties of marine bacteria encoding proteorhodopsins.</title>
        <authorList>
            <person name="Sabehi G."/>
            <person name="Loy A."/>
            <person name="Jung K.H."/>
            <person name="Partha R."/>
            <person name="Spudich J.L."/>
            <person name="Isaacson T."/>
            <person name="Hirschberg J."/>
            <person name="Wagner M."/>
            <person name="Beja O."/>
        </authorList>
    </citation>
    <scope>NUCLEOTIDE SEQUENCE</scope>
</reference>
<feature type="compositionally biased region" description="Basic and acidic residues" evidence="2">
    <location>
        <begin position="97"/>
        <end position="116"/>
    </location>
</feature>
<accession>Q4JMR8</accession>
<feature type="region of interest" description="Disordered" evidence="2">
    <location>
        <begin position="85"/>
        <end position="128"/>
    </location>
</feature>
<evidence type="ECO:0000256" key="1">
    <source>
        <dbReference type="SAM" id="Coils"/>
    </source>
</evidence>
<dbReference type="EMBL" id="DQ068068">
    <property type="protein sequence ID" value="AAY87245.1"/>
    <property type="molecule type" value="Genomic_DNA"/>
</dbReference>
<evidence type="ECO:0000256" key="2">
    <source>
        <dbReference type="SAM" id="MobiDB-lite"/>
    </source>
</evidence>
<protein>
    <recommendedName>
        <fullName evidence="4">Flagellar FliJ protein</fullName>
    </recommendedName>
</protein>
<dbReference type="AlphaFoldDB" id="Q4JMR8"/>
<evidence type="ECO:0008006" key="4">
    <source>
        <dbReference type="Google" id="ProtNLM"/>
    </source>
</evidence>
<keyword evidence="1" id="KW-0175">Coiled coil</keyword>
<organism evidence="3">
    <name type="scientific">uncultured bacterium BAC17H8</name>
    <dbReference type="NCBI Taxonomy" id="332980"/>
    <lineage>
        <taxon>Bacteria</taxon>
        <taxon>environmental samples</taxon>
    </lineage>
</organism>
<proteinExistence type="predicted"/>
<sequence length="128" mass="14515">MALKQKLALARKTKAVNTLQEELTRTEDVRDRLEEMADGMTVPLGETTVGHLRSASWYGNQVQDQLKTISNRAEFLSEEVASHRRDAAQVRHQHNLAVEKGDAHDRRQRDIVEEKAAAAIPPHRASRR</sequence>
<feature type="coiled-coil region" evidence="1">
    <location>
        <begin position="9"/>
        <end position="36"/>
    </location>
</feature>
<evidence type="ECO:0000313" key="3">
    <source>
        <dbReference type="EMBL" id="AAY87245.1"/>
    </source>
</evidence>